<dbReference type="GO" id="GO:0016020">
    <property type="term" value="C:membrane"/>
    <property type="evidence" value="ECO:0007669"/>
    <property type="project" value="UniProtKB-SubCell"/>
</dbReference>
<evidence type="ECO:0008006" key="8">
    <source>
        <dbReference type="Google" id="ProtNLM"/>
    </source>
</evidence>
<feature type="transmembrane region" description="Helical" evidence="5">
    <location>
        <begin position="71"/>
        <end position="90"/>
    </location>
</feature>
<feature type="transmembrane region" description="Helical" evidence="5">
    <location>
        <begin position="44"/>
        <end position="65"/>
    </location>
</feature>
<dbReference type="InterPro" id="IPR032808">
    <property type="entry name" value="DoxX"/>
</dbReference>
<accession>A0A511QY97</accession>
<keyword evidence="2 5" id="KW-0812">Transmembrane</keyword>
<evidence type="ECO:0000313" key="6">
    <source>
        <dbReference type="EMBL" id="GEM82370.1"/>
    </source>
</evidence>
<dbReference type="EMBL" id="BJXL01000009">
    <property type="protein sequence ID" value="GEM82370.1"/>
    <property type="molecule type" value="Genomic_DNA"/>
</dbReference>
<evidence type="ECO:0000256" key="1">
    <source>
        <dbReference type="ARBA" id="ARBA00004141"/>
    </source>
</evidence>
<protein>
    <recommendedName>
        <fullName evidence="8">DoxX family protein</fullName>
    </recommendedName>
</protein>
<evidence type="ECO:0000313" key="7">
    <source>
        <dbReference type="Proteomes" id="UP000321197"/>
    </source>
</evidence>
<keyword evidence="3 5" id="KW-1133">Transmembrane helix</keyword>
<name>A0A511QY97_9DEIN</name>
<sequence>MELLFWIGRILLGGFFVINGFNHFAMGKQMIPYAQSKGVPAPALAVYATGLMLLLGGLTIITGLYVQVGLWLLVVFLLFVTPWMHSFWAVQDPMQRMAEMVNFMKNSALLGALLMLLYLWPR</sequence>
<reference evidence="6 7" key="1">
    <citation type="submission" date="2019-07" db="EMBL/GenBank/DDBJ databases">
        <title>Whole genome shotgun sequence of Meiothermus hypogaeus NBRC 106114.</title>
        <authorList>
            <person name="Hosoyama A."/>
            <person name="Uohara A."/>
            <person name="Ohji S."/>
            <person name="Ichikawa N."/>
        </authorList>
    </citation>
    <scope>NUCLEOTIDE SEQUENCE [LARGE SCALE GENOMIC DNA]</scope>
    <source>
        <strain evidence="6 7">NBRC 106114</strain>
    </source>
</reference>
<dbReference type="AlphaFoldDB" id="A0A511QY97"/>
<dbReference type="Proteomes" id="UP000321197">
    <property type="component" value="Unassembled WGS sequence"/>
</dbReference>
<comment type="caution">
    <text evidence="6">The sequence shown here is derived from an EMBL/GenBank/DDBJ whole genome shotgun (WGS) entry which is preliminary data.</text>
</comment>
<evidence type="ECO:0000256" key="2">
    <source>
        <dbReference type="ARBA" id="ARBA00022692"/>
    </source>
</evidence>
<organism evidence="6 7">
    <name type="scientific">Meiothermus hypogaeus NBRC 106114</name>
    <dbReference type="NCBI Taxonomy" id="1227553"/>
    <lineage>
        <taxon>Bacteria</taxon>
        <taxon>Thermotogati</taxon>
        <taxon>Deinococcota</taxon>
        <taxon>Deinococci</taxon>
        <taxon>Thermales</taxon>
        <taxon>Thermaceae</taxon>
        <taxon>Meiothermus</taxon>
    </lineage>
</organism>
<feature type="transmembrane region" description="Helical" evidence="5">
    <location>
        <begin position="6"/>
        <end position="24"/>
    </location>
</feature>
<evidence type="ECO:0000256" key="4">
    <source>
        <dbReference type="ARBA" id="ARBA00023136"/>
    </source>
</evidence>
<comment type="subcellular location">
    <subcellularLocation>
        <location evidence="1">Membrane</location>
        <topology evidence="1">Multi-pass membrane protein</topology>
    </subcellularLocation>
</comment>
<keyword evidence="4 5" id="KW-0472">Membrane</keyword>
<evidence type="ECO:0000256" key="5">
    <source>
        <dbReference type="SAM" id="Phobius"/>
    </source>
</evidence>
<dbReference type="Pfam" id="PF07681">
    <property type="entry name" value="DoxX"/>
    <property type="match status" value="1"/>
</dbReference>
<dbReference type="RefSeq" id="WP_119341200.1">
    <property type="nucleotide sequence ID" value="NZ_BJXL01000009.1"/>
</dbReference>
<proteinExistence type="predicted"/>
<evidence type="ECO:0000256" key="3">
    <source>
        <dbReference type="ARBA" id="ARBA00022989"/>
    </source>
</evidence>
<feature type="transmembrane region" description="Helical" evidence="5">
    <location>
        <begin position="102"/>
        <end position="120"/>
    </location>
</feature>
<dbReference type="OrthoDB" id="9792760at2"/>
<gene>
    <name evidence="6" type="ORF">MHY01S_05360</name>
</gene>